<comment type="caution">
    <text evidence="2">The sequence shown here is derived from an EMBL/GenBank/DDBJ whole genome shotgun (WGS) entry which is preliminary data.</text>
</comment>
<evidence type="ECO:0000313" key="3">
    <source>
        <dbReference type="Proteomes" id="UP000481153"/>
    </source>
</evidence>
<feature type="region of interest" description="Disordered" evidence="1">
    <location>
        <begin position="68"/>
        <end position="134"/>
    </location>
</feature>
<evidence type="ECO:0008006" key="4">
    <source>
        <dbReference type="Google" id="ProtNLM"/>
    </source>
</evidence>
<name>A0A6G0X446_9STRA</name>
<dbReference type="Proteomes" id="UP000481153">
    <property type="component" value="Unassembled WGS sequence"/>
</dbReference>
<reference evidence="2 3" key="1">
    <citation type="submission" date="2019-07" db="EMBL/GenBank/DDBJ databases">
        <title>Genomics analysis of Aphanomyces spp. identifies a new class of oomycete effector associated with host adaptation.</title>
        <authorList>
            <person name="Gaulin E."/>
        </authorList>
    </citation>
    <scope>NUCLEOTIDE SEQUENCE [LARGE SCALE GENOMIC DNA]</scope>
    <source>
        <strain evidence="2 3">ATCC 201684</strain>
    </source>
</reference>
<proteinExistence type="predicted"/>
<evidence type="ECO:0000256" key="1">
    <source>
        <dbReference type="SAM" id="MobiDB-lite"/>
    </source>
</evidence>
<keyword evidence="3" id="KW-1185">Reference proteome</keyword>
<dbReference type="AlphaFoldDB" id="A0A6G0X446"/>
<feature type="compositionally biased region" description="Polar residues" evidence="1">
    <location>
        <begin position="72"/>
        <end position="96"/>
    </location>
</feature>
<evidence type="ECO:0000313" key="2">
    <source>
        <dbReference type="EMBL" id="KAF0734637.1"/>
    </source>
</evidence>
<gene>
    <name evidence="2" type="ORF">Ae201684_008714</name>
</gene>
<protein>
    <recommendedName>
        <fullName evidence="4">Myb/SANT-like domain-containing protein</fullName>
    </recommendedName>
</protein>
<sequence>MQISILWEKLTLRFNLLTEHNVDQTSLKNKYQALKSEYNNVRFALENETGNATEKPIKMPTCLGFDGHIEYGSNTPSNESQQIGDASSDSPSQVQEELNDELQDESEHTKSKRKREISQELHRQRQAHRQKKADVASGLVTMGEVLAKGLVDAAICQAIFR</sequence>
<accession>A0A6G0X446</accession>
<dbReference type="VEuPathDB" id="FungiDB:AeMF1_021727"/>
<dbReference type="EMBL" id="VJMJ01000109">
    <property type="protein sequence ID" value="KAF0734637.1"/>
    <property type="molecule type" value="Genomic_DNA"/>
</dbReference>
<organism evidence="2 3">
    <name type="scientific">Aphanomyces euteiches</name>
    <dbReference type="NCBI Taxonomy" id="100861"/>
    <lineage>
        <taxon>Eukaryota</taxon>
        <taxon>Sar</taxon>
        <taxon>Stramenopiles</taxon>
        <taxon>Oomycota</taxon>
        <taxon>Saprolegniomycetes</taxon>
        <taxon>Saprolegniales</taxon>
        <taxon>Verrucalvaceae</taxon>
        <taxon>Aphanomyces</taxon>
    </lineage>
</organism>